<sequence length="218" mass="24919">MNIEPYIINDIKMPGVTDSIGEIQSLFSELTYSHIPIQHDGQYIGCISENDIRSFDPEKPVEEYQYALEGFFARAHDNWLDTLHAFAKNDTNLLPVLDEENNYLGYVELHDIMNIFTEAPFLNNPGGILIIEKGYKDYSFSEISQIVESNGAHLLGAFVSGMDNDMTQITLKIGQSPLNAILQSFRRYGYKVVSTHEEDSFSTDLRDRSRYLDKYLNI</sequence>
<protein>
    <submittedName>
        <fullName evidence="2">CBS domain</fullName>
    </submittedName>
</protein>
<evidence type="ECO:0000313" key="2">
    <source>
        <dbReference type="EMBL" id="SEE22202.1"/>
    </source>
</evidence>
<name>A0A1H5H2L0_9FLAO</name>
<dbReference type="InterPro" id="IPR046342">
    <property type="entry name" value="CBS_dom_sf"/>
</dbReference>
<keyword evidence="3" id="KW-1185">Reference proteome</keyword>
<gene>
    <name evidence="2" type="ORF">SAMN04488034_10163</name>
</gene>
<evidence type="ECO:0000313" key="3">
    <source>
        <dbReference type="Proteomes" id="UP000199448"/>
    </source>
</evidence>
<dbReference type="EMBL" id="FNUG01000001">
    <property type="protein sequence ID" value="SEE22202.1"/>
    <property type="molecule type" value="Genomic_DNA"/>
</dbReference>
<feature type="domain" description="CBS" evidence="1">
    <location>
        <begin position="74"/>
        <end position="115"/>
    </location>
</feature>
<dbReference type="Proteomes" id="UP000199448">
    <property type="component" value="Unassembled WGS sequence"/>
</dbReference>
<reference evidence="2 3" key="1">
    <citation type="submission" date="2016-10" db="EMBL/GenBank/DDBJ databases">
        <authorList>
            <person name="de Groot N.N."/>
        </authorList>
    </citation>
    <scope>NUCLEOTIDE SEQUENCE [LARGE SCALE GENOMIC DNA]</scope>
    <source>
        <strain evidence="2 3">DSM 23553</strain>
    </source>
</reference>
<dbReference type="AlphaFoldDB" id="A0A1H5H2L0"/>
<dbReference type="SUPFAM" id="SSF54631">
    <property type="entry name" value="CBS-domain pair"/>
    <property type="match status" value="1"/>
</dbReference>
<evidence type="ECO:0000259" key="1">
    <source>
        <dbReference type="Pfam" id="PF00571"/>
    </source>
</evidence>
<dbReference type="RefSeq" id="WP_093112181.1">
    <property type="nucleotide sequence ID" value="NZ_FNGG01000001.1"/>
</dbReference>
<dbReference type="InterPro" id="IPR000644">
    <property type="entry name" value="CBS_dom"/>
</dbReference>
<proteinExistence type="predicted"/>
<dbReference type="Pfam" id="PF00571">
    <property type="entry name" value="CBS"/>
    <property type="match status" value="1"/>
</dbReference>
<dbReference type="STRING" id="390640.SAMN04488034_10163"/>
<accession>A0A1H5H2L0</accession>
<organism evidence="2 3">
    <name type="scientific">Salinimicrobium catena</name>
    <dbReference type="NCBI Taxonomy" id="390640"/>
    <lineage>
        <taxon>Bacteria</taxon>
        <taxon>Pseudomonadati</taxon>
        <taxon>Bacteroidota</taxon>
        <taxon>Flavobacteriia</taxon>
        <taxon>Flavobacteriales</taxon>
        <taxon>Flavobacteriaceae</taxon>
        <taxon>Salinimicrobium</taxon>
    </lineage>
</organism>
<dbReference type="OrthoDB" id="1523762at2"/>
<dbReference type="Gene3D" id="3.10.580.10">
    <property type="entry name" value="CBS-domain"/>
    <property type="match status" value="1"/>
</dbReference>